<organism evidence="3 4">
    <name type="scientific">Hermetia illucens</name>
    <name type="common">Black soldier fly</name>
    <dbReference type="NCBI Taxonomy" id="343691"/>
    <lineage>
        <taxon>Eukaryota</taxon>
        <taxon>Metazoa</taxon>
        <taxon>Ecdysozoa</taxon>
        <taxon>Arthropoda</taxon>
        <taxon>Hexapoda</taxon>
        <taxon>Insecta</taxon>
        <taxon>Pterygota</taxon>
        <taxon>Neoptera</taxon>
        <taxon>Endopterygota</taxon>
        <taxon>Diptera</taxon>
        <taxon>Brachycera</taxon>
        <taxon>Stratiomyomorpha</taxon>
        <taxon>Stratiomyidae</taxon>
        <taxon>Hermetiinae</taxon>
        <taxon>Hermetia</taxon>
    </lineage>
</organism>
<dbReference type="Proteomes" id="UP000594454">
    <property type="component" value="Chromosome 2"/>
</dbReference>
<feature type="transmembrane region" description="Helical" evidence="2">
    <location>
        <begin position="201"/>
        <end position="221"/>
    </location>
</feature>
<name>A0A7R8ULN2_HERIL</name>
<evidence type="ECO:0000256" key="1">
    <source>
        <dbReference type="SAM" id="MobiDB-lite"/>
    </source>
</evidence>
<keyword evidence="2" id="KW-0812">Transmembrane</keyword>
<protein>
    <submittedName>
        <fullName evidence="3">Uncharacterized protein</fullName>
    </submittedName>
</protein>
<sequence>MAVPFYLPNQDEQGASGSSGSSTGSSPNTTTSATQTPLPSPAPVNGEQLVQAFMEVLYRCSSSTSNGGSPGFQFPPPSPSCNLNSPGGFYSDEVFFPRNRSTPRSPRNSFHDEGAFFRHPIPTPSRSMRNGPPEAVSRRSRLTSTGDDDNEGHSEHETSWDELDERYEQYMAARERLQEFPGRIPNRKKRKEGKKTKEQSFTWPTVVTVFVFAVGCGFLVAR</sequence>
<keyword evidence="2" id="KW-0472">Membrane</keyword>
<evidence type="ECO:0000256" key="2">
    <source>
        <dbReference type="SAM" id="Phobius"/>
    </source>
</evidence>
<dbReference type="AlphaFoldDB" id="A0A7R8ULN2"/>
<reference evidence="3 4" key="1">
    <citation type="submission" date="2020-11" db="EMBL/GenBank/DDBJ databases">
        <authorList>
            <person name="Wallbank WR R."/>
            <person name="Pardo Diaz C."/>
            <person name="Kozak K."/>
            <person name="Martin S."/>
            <person name="Jiggins C."/>
            <person name="Moest M."/>
            <person name="Warren A I."/>
            <person name="Generalovic N T."/>
            <person name="Byers J.R.P. K."/>
            <person name="Montejo-Kovacevich G."/>
            <person name="Yen C E."/>
        </authorList>
    </citation>
    <scope>NUCLEOTIDE SEQUENCE [LARGE SCALE GENOMIC DNA]</scope>
</reference>
<gene>
    <name evidence="3" type="ORF">HERILL_LOCUS5774</name>
</gene>
<dbReference type="OMA" id="HDEGAFF"/>
<feature type="region of interest" description="Disordered" evidence="1">
    <location>
        <begin position="61"/>
        <end position="163"/>
    </location>
</feature>
<proteinExistence type="predicted"/>
<dbReference type="EMBL" id="LR899010">
    <property type="protein sequence ID" value="CAD7082764.1"/>
    <property type="molecule type" value="Genomic_DNA"/>
</dbReference>
<feature type="region of interest" description="Disordered" evidence="1">
    <location>
        <begin position="176"/>
        <end position="198"/>
    </location>
</feature>
<dbReference type="InParanoid" id="A0A7R8ULN2"/>
<dbReference type="OrthoDB" id="7883603at2759"/>
<feature type="compositionally biased region" description="Low complexity" evidence="1">
    <location>
        <begin position="96"/>
        <end position="108"/>
    </location>
</feature>
<accession>A0A7R8ULN2</accession>
<evidence type="ECO:0000313" key="3">
    <source>
        <dbReference type="EMBL" id="CAD7082764.1"/>
    </source>
</evidence>
<keyword evidence="4" id="KW-1185">Reference proteome</keyword>
<feature type="compositionally biased region" description="Basic residues" evidence="1">
    <location>
        <begin position="185"/>
        <end position="194"/>
    </location>
</feature>
<feature type="compositionally biased region" description="Low complexity" evidence="1">
    <location>
        <begin position="14"/>
        <end position="34"/>
    </location>
</feature>
<evidence type="ECO:0000313" key="4">
    <source>
        <dbReference type="Proteomes" id="UP000594454"/>
    </source>
</evidence>
<feature type="region of interest" description="Disordered" evidence="1">
    <location>
        <begin position="1"/>
        <end position="47"/>
    </location>
</feature>
<keyword evidence="2" id="KW-1133">Transmembrane helix</keyword>